<comment type="caution">
    <text evidence="1">The sequence shown here is derived from an EMBL/GenBank/DDBJ whole genome shotgun (WGS) entry which is preliminary data.</text>
</comment>
<sequence length="93" mass="10600">MDAAQNINISTLRTENYVRRAGYDQFHPMPNELGVSRILNSLNKDYDQFVWNYNMHSMGKIIVKLHAMLKLTEKGLPKNAETPVVLAIRGGKI</sequence>
<gene>
    <name evidence="1" type="ORF">Tco_0891646</name>
</gene>
<evidence type="ECO:0000313" key="2">
    <source>
        <dbReference type="Proteomes" id="UP001151760"/>
    </source>
</evidence>
<proteinExistence type="predicted"/>
<keyword evidence="2" id="KW-1185">Reference proteome</keyword>
<dbReference type="EMBL" id="BQNB010013910">
    <property type="protein sequence ID" value="GJT21709.1"/>
    <property type="molecule type" value="Genomic_DNA"/>
</dbReference>
<name>A0ABQ5C599_9ASTR</name>
<protein>
    <submittedName>
        <fullName evidence="1">Uncharacterized protein</fullName>
    </submittedName>
</protein>
<organism evidence="1 2">
    <name type="scientific">Tanacetum coccineum</name>
    <dbReference type="NCBI Taxonomy" id="301880"/>
    <lineage>
        <taxon>Eukaryota</taxon>
        <taxon>Viridiplantae</taxon>
        <taxon>Streptophyta</taxon>
        <taxon>Embryophyta</taxon>
        <taxon>Tracheophyta</taxon>
        <taxon>Spermatophyta</taxon>
        <taxon>Magnoliopsida</taxon>
        <taxon>eudicotyledons</taxon>
        <taxon>Gunneridae</taxon>
        <taxon>Pentapetalae</taxon>
        <taxon>asterids</taxon>
        <taxon>campanulids</taxon>
        <taxon>Asterales</taxon>
        <taxon>Asteraceae</taxon>
        <taxon>Asteroideae</taxon>
        <taxon>Anthemideae</taxon>
        <taxon>Anthemidinae</taxon>
        <taxon>Tanacetum</taxon>
    </lineage>
</organism>
<dbReference type="Proteomes" id="UP001151760">
    <property type="component" value="Unassembled WGS sequence"/>
</dbReference>
<reference evidence="1" key="1">
    <citation type="journal article" date="2022" name="Int. J. Mol. Sci.">
        <title>Draft Genome of Tanacetum Coccineum: Genomic Comparison of Closely Related Tanacetum-Family Plants.</title>
        <authorList>
            <person name="Yamashiro T."/>
            <person name="Shiraishi A."/>
            <person name="Nakayama K."/>
            <person name="Satake H."/>
        </authorList>
    </citation>
    <scope>NUCLEOTIDE SEQUENCE</scope>
</reference>
<reference evidence="1" key="2">
    <citation type="submission" date="2022-01" db="EMBL/GenBank/DDBJ databases">
        <authorList>
            <person name="Yamashiro T."/>
            <person name="Shiraishi A."/>
            <person name="Satake H."/>
            <person name="Nakayama K."/>
        </authorList>
    </citation>
    <scope>NUCLEOTIDE SEQUENCE</scope>
</reference>
<accession>A0ABQ5C599</accession>
<evidence type="ECO:0000313" key="1">
    <source>
        <dbReference type="EMBL" id="GJT21709.1"/>
    </source>
</evidence>